<dbReference type="eggNOG" id="ENOG502T7IR">
    <property type="taxonomic scope" value="Eukaryota"/>
</dbReference>
<evidence type="ECO:0000313" key="2">
    <source>
        <dbReference type="Proteomes" id="UP001652621"/>
    </source>
</evidence>
<evidence type="ECO:0000313" key="3">
    <source>
        <dbReference type="RefSeq" id="XP_005187942.2"/>
    </source>
</evidence>
<sequence length="145" mass="13898">MKFVCAVVMLALAAEVQSSLLTAQVAPGVSYVAPAVPGPAPWAGPWGGPWAGAHAAGVWGGIAGPLGPAGHGLWGPAGHGAWGPAGHGAWGGYPGISLSQGPGHAAAHGPGVYVAKTRGAVHTAPLAGHVNSATSVNLAPAPGTH</sequence>
<dbReference type="VEuPathDB" id="VectorBase:MDOMA2_001114"/>
<protein>
    <submittedName>
        <fullName evidence="3">Adult cuticle protein 1</fullName>
    </submittedName>
</protein>
<dbReference type="GeneID" id="101900621"/>
<feature type="signal peptide" evidence="1">
    <location>
        <begin position="1"/>
        <end position="18"/>
    </location>
</feature>
<keyword evidence="2" id="KW-1185">Reference proteome</keyword>
<keyword evidence="1" id="KW-0732">Signal</keyword>
<gene>
    <name evidence="3" type="primary">LOC101900621</name>
</gene>
<feature type="chain" id="PRO_5045982282" evidence="1">
    <location>
        <begin position="19"/>
        <end position="145"/>
    </location>
</feature>
<dbReference type="OrthoDB" id="7743350at2759"/>
<dbReference type="Proteomes" id="UP001652621">
    <property type="component" value="Unplaced"/>
</dbReference>
<organism evidence="2 3">
    <name type="scientific">Musca domestica</name>
    <name type="common">House fly</name>
    <dbReference type="NCBI Taxonomy" id="7370"/>
    <lineage>
        <taxon>Eukaryota</taxon>
        <taxon>Metazoa</taxon>
        <taxon>Ecdysozoa</taxon>
        <taxon>Arthropoda</taxon>
        <taxon>Hexapoda</taxon>
        <taxon>Insecta</taxon>
        <taxon>Pterygota</taxon>
        <taxon>Neoptera</taxon>
        <taxon>Endopterygota</taxon>
        <taxon>Diptera</taxon>
        <taxon>Brachycera</taxon>
        <taxon>Muscomorpha</taxon>
        <taxon>Muscoidea</taxon>
        <taxon>Muscidae</taxon>
        <taxon>Musca</taxon>
    </lineage>
</organism>
<proteinExistence type="predicted"/>
<evidence type="ECO:0000256" key="1">
    <source>
        <dbReference type="SAM" id="SignalP"/>
    </source>
</evidence>
<dbReference type="Pfam" id="PF15955">
    <property type="entry name" value="Cuticle_4"/>
    <property type="match status" value="1"/>
</dbReference>
<dbReference type="InterPro" id="IPR031874">
    <property type="entry name" value="Cuticle_Acp1"/>
</dbReference>
<dbReference type="PANTHER" id="PTHR12336">
    <property type="entry name" value="ADULT CUTICLE PROTEIN 1-RELATED"/>
    <property type="match status" value="1"/>
</dbReference>
<name>A0A9J7CXR8_MUSDO</name>
<reference evidence="3" key="1">
    <citation type="submission" date="2025-08" db="UniProtKB">
        <authorList>
            <consortium name="RefSeq"/>
        </authorList>
    </citation>
    <scope>IDENTIFICATION</scope>
    <source>
        <strain evidence="3">Aabys</strain>
        <tissue evidence="3">Whole body</tissue>
    </source>
</reference>
<dbReference type="PANTHER" id="PTHR12336:SF0">
    <property type="entry name" value="ADULT CUTICLE PROTEIN 1-RELATED"/>
    <property type="match status" value="1"/>
</dbReference>
<dbReference type="VEuPathDB" id="VectorBase:MDOA009065"/>
<dbReference type="RefSeq" id="XP_005187942.2">
    <property type="nucleotide sequence ID" value="XM_005187885.4"/>
</dbReference>
<accession>A0A9J7CXR8</accession>